<keyword evidence="2" id="KW-0812">Transmembrane</keyword>
<dbReference type="EMBL" id="KE344807">
    <property type="protein sequence ID" value="EXB80404.1"/>
    <property type="molecule type" value="Genomic_DNA"/>
</dbReference>
<reference evidence="4" key="1">
    <citation type="submission" date="2013-01" db="EMBL/GenBank/DDBJ databases">
        <title>Draft Genome Sequence of a Mulberry Tree, Morus notabilis C.K. Schneid.</title>
        <authorList>
            <person name="He N."/>
            <person name="Zhao S."/>
        </authorList>
    </citation>
    <scope>NUCLEOTIDE SEQUENCE</scope>
</reference>
<name>W9RAW0_9ROSA</name>
<protein>
    <submittedName>
        <fullName evidence="3">Uncharacterized protein</fullName>
    </submittedName>
</protein>
<sequence>MTQIAVPTVPRYRPQTSKLAPPPLPSSRSSSLRDPADGSRDTHLRTPRPNIIVLTSVGLSTPLAFHGSQNGGLATHARGMKERRDPRRNIRSATGNFCEMFGFFFFCNFFDLFIFRNMDFTSQQDLPRRNLGFTSPGSGFCLAASPESGVI</sequence>
<dbReference type="Proteomes" id="UP000030645">
    <property type="component" value="Unassembled WGS sequence"/>
</dbReference>
<proteinExistence type="predicted"/>
<evidence type="ECO:0000313" key="4">
    <source>
        <dbReference type="Proteomes" id="UP000030645"/>
    </source>
</evidence>
<evidence type="ECO:0000256" key="1">
    <source>
        <dbReference type="SAM" id="MobiDB-lite"/>
    </source>
</evidence>
<feature type="compositionally biased region" description="Basic and acidic residues" evidence="1">
    <location>
        <begin position="34"/>
        <end position="44"/>
    </location>
</feature>
<evidence type="ECO:0000313" key="3">
    <source>
        <dbReference type="EMBL" id="EXB80404.1"/>
    </source>
</evidence>
<organism evidence="3 4">
    <name type="scientific">Morus notabilis</name>
    <dbReference type="NCBI Taxonomy" id="981085"/>
    <lineage>
        <taxon>Eukaryota</taxon>
        <taxon>Viridiplantae</taxon>
        <taxon>Streptophyta</taxon>
        <taxon>Embryophyta</taxon>
        <taxon>Tracheophyta</taxon>
        <taxon>Spermatophyta</taxon>
        <taxon>Magnoliopsida</taxon>
        <taxon>eudicotyledons</taxon>
        <taxon>Gunneridae</taxon>
        <taxon>Pentapetalae</taxon>
        <taxon>rosids</taxon>
        <taxon>fabids</taxon>
        <taxon>Rosales</taxon>
        <taxon>Moraceae</taxon>
        <taxon>Moreae</taxon>
        <taxon>Morus</taxon>
    </lineage>
</organism>
<gene>
    <name evidence="3" type="ORF">L484_010974</name>
</gene>
<keyword evidence="2" id="KW-1133">Transmembrane helix</keyword>
<keyword evidence="2" id="KW-0472">Membrane</keyword>
<accession>W9RAW0</accession>
<dbReference type="AlphaFoldDB" id="W9RAW0"/>
<feature type="transmembrane region" description="Helical" evidence="2">
    <location>
        <begin position="93"/>
        <end position="115"/>
    </location>
</feature>
<feature type="region of interest" description="Disordered" evidence="1">
    <location>
        <begin position="1"/>
        <end position="47"/>
    </location>
</feature>
<keyword evidence="4" id="KW-1185">Reference proteome</keyword>
<evidence type="ECO:0000256" key="2">
    <source>
        <dbReference type="SAM" id="Phobius"/>
    </source>
</evidence>